<feature type="transmembrane region" description="Helical" evidence="18">
    <location>
        <begin position="678"/>
        <end position="695"/>
    </location>
</feature>
<gene>
    <name evidence="20" type="ORF">EDM57_10440</name>
</gene>
<feature type="transmembrane region" description="Helical" evidence="18">
    <location>
        <begin position="339"/>
        <end position="359"/>
    </location>
</feature>
<evidence type="ECO:0000256" key="7">
    <source>
        <dbReference type="ARBA" id="ARBA00022723"/>
    </source>
</evidence>
<dbReference type="InterPro" id="IPR044492">
    <property type="entry name" value="P_typ_ATPase_HD_dom"/>
</dbReference>
<evidence type="ECO:0000256" key="12">
    <source>
        <dbReference type="ARBA" id="ARBA00022989"/>
    </source>
</evidence>
<dbReference type="InterPro" id="IPR059000">
    <property type="entry name" value="ATPase_P-type_domA"/>
</dbReference>
<dbReference type="PRINTS" id="PR00943">
    <property type="entry name" value="CUATPASE"/>
</dbReference>
<dbReference type="NCBIfam" id="TIGR01494">
    <property type="entry name" value="ATPase_P-type"/>
    <property type="match status" value="1"/>
</dbReference>
<dbReference type="InterPro" id="IPR036163">
    <property type="entry name" value="HMA_dom_sf"/>
</dbReference>
<dbReference type="GO" id="GO:0140581">
    <property type="term" value="F:P-type monovalent copper transporter activity"/>
    <property type="evidence" value="ECO:0007669"/>
    <property type="project" value="UniProtKB-EC"/>
</dbReference>
<comment type="caution">
    <text evidence="20">The sequence shown here is derived from an EMBL/GenBank/DDBJ whole genome shotgun (WGS) entry which is preliminary data.</text>
</comment>
<dbReference type="Gene3D" id="3.30.70.100">
    <property type="match status" value="1"/>
</dbReference>
<dbReference type="EC" id="7.2.2.8" evidence="3"/>
<feature type="transmembrane region" description="Helical" evidence="18">
    <location>
        <begin position="154"/>
        <end position="172"/>
    </location>
</feature>
<dbReference type="InterPro" id="IPR023299">
    <property type="entry name" value="ATPase_P-typ_cyto_dom_N"/>
</dbReference>
<evidence type="ECO:0000256" key="10">
    <source>
        <dbReference type="ARBA" id="ARBA00022840"/>
    </source>
</evidence>
<evidence type="ECO:0000256" key="8">
    <source>
        <dbReference type="ARBA" id="ARBA00022741"/>
    </source>
</evidence>
<keyword evidence="14" id="KW-0406">Ion transport</keyword>
<evidence type="ECO:0000313" key="20">
    <source>
        <dbReference type="EMBL" id="RNB57378.1"/>
    </source>
</evidence>
<dbReference type="InterPro" id="IPR018303">
    <property type="entry name" value="ATPase_P-typ_P_site"/>
</dbReference>
<feature type="transmembrane region" description="Helical" evidence="18">
    <location>
        <begin position="701"/>
        <end position="719"/>
    </location>
</feature>
<keyword evidence="5" id="KW-0597">Phosphoprotein</keyword>
<dbReference type="InterPro" id="IPR001757">
    <property type="entry name" value="P_typ_ATPase"/>
</dbReference>
<feature type="domain" description="HMA" evidence="19">
    <location>
        <begin position="3"/>
        <end position="69"/>
    </location>
</feature>
<dbReference type="InterPro" id="IPR036412">
    <property type="entry name" value="HAD-like_sf"/>
</dbReference>
<dbReference type="Pfam" id="PF00702">
    <property type="entry name" value="Hydrolase"/>
    <property type="match status" value="1"/>
</dbReference>
<dbReference type="PRINTS" id="PR00119">
    <property type="entry name" value="CATATPASE"/>
</dbReference>
<evidence type="ECO:0000256" key="9">
    <source>
        <dbReference type="ARBA" id="ARBA00022796"/>
    </source>
</evidence>
<accession>A0A3M8B1U6</accession>
<proteinExistence type="inferred from homology"/>
<keyword evidence="21" id="KW-1185">Reference proteome</keyword>
<dbReference type="PROSITE" id="PS50846">
    <property type="entry name" value="HMA_2"/>
    <property type="match status" value="1"/>
</dbReference>
<evidence type="ECO:0000256" key="3">
    <source>
        <dbReference type="ARBA" id="ARBA00012517"/>
    </source>
</evidence>
<dbReference type="CDD" id="cd02094">
    <property type="entry name" value="P-type_ATPase_Cu-like"/>
    <property type="match status" value="1"/>
</dbReference>
<dbReference type="SUPFAM" id="SSF56784">
    <property type="entry name" value="HAD-like"/>
    <property type="match status" value="1"/>
</dbReference>
<comment type="subcellular location">
    <subcellularLocation>
        <location evidence="1">Cell membrane</location>
        <topology evidence="1">Multi-pass membrane protein</topology>
    </subcellularLocation>
</comment>
<feature type="transmembrane region" description="Helical" evidence="18">
    <location>
        <begin position="82"/>
        <end position="101"/>
    </location>
</feature>
<dbReference type="Gene3D" id="3.40.50.1000">
    <property type="entry name" value="HAD superfamily/HAD-like"/>
    <property type="match status" value="1"/>
</dbReference>
<dbReference type="InterPro" id="IPR006121">
    <property type="entry name" value="HMA_dom"/>
</dbReference>
<feature type="transmembrane region" description="Helical" evidence="18">
    <location>
        <begin position="184"/>
        <end position="202"/>
    </location>
</feature>
<evidence type="ECO:0000256" key="5">
    <source>
        <dbReference type="ARBA" id="ARBA00022553"/>
    </source>
</evidence>
<dbReference type="Pfam" id="PF00122">
    <property type="entry name" value="E1-E2_ATPase"/>
    <property type="match status" value="1"/>
</dbReference>
<dbReference type="FunFam" id="3.30.70.100:FF:000005">
    <property type="entry name" value="Copper-exporting P-type ATPase A"/>
    <property type="match status" value="1"/>
</dbReference>
<dbReference type="GO" id="GO:0005886">
    <property type="term" value="C:plasma membrane"/>
    <property type="evidence" value="ECO:0007669"/>
    <property type="project" value="UniProtKB-SubCell"/>
</dbReference>
<dbReference type="PANTHER" id="PTHR43520:SF8">
    <property type="entry name" value="P-TYPE CU(+) TRANSPORTER"/>
    <property type="match status" value="1"/>
</dbReference>
<dbReference type="Gene3D" id="3.40.1110.10">
    <property type="entry name" value="Calcium-transporting ATPase, cytoplasmic domain N"/>
    <property type="match status" value="1"/>
</dbReference>
<keyword evidence="7 18" id="KW-0479">Metal-binding</keyword>
<dbReference type="NCBIfam" id="TIGR01511">
    <property type="entry name" value="ATPase-IB1_Cu"/>
    <property type="match status" value="1"/>
</dbReference>
<evidence type="ECO:0000256" key="16">
    <source>
        <dbReference type="ARBA" id="ARBA00049289"/>
    </source>
</evidence>
<dbReference type="GO" id="GO:0016887">
    <property type="term" value="F:ATP hydrolysis activity"/>
    <property type="evidence" value="ECO:0007669"/>
    <property type="project" value="InterPro"/>
</dbReference>
<keyword evidence="10 18" id="KW-0067">ATP-binding</keyword>
<dbReference type="Gene3D" id="2.70.150.10">
    <property type="entry name" value="Calcium-transporting ATPase, cytoplasmic transduction domain A"/>
    <property type="match status" value="1"/>
</dbReference>
<comment type="function">
    <text evidence="17">Involved in copper export.</text>
</comment>
<dbReference type="CDD" id="cd00371">
    <property type="entry name" value="HMA"/>
    <property type="match status" value="1"/>
</dbReference>
<feature type="transmembrane region" description="Helical" evidence="18">
    <location>
        <begin position="121"/>
        <end position="142"/>
    </location>
</feature>
<dbReference type="RefSeq" id="WP_122904704.1">
    <property type="nucleotide sequence ID" value="NZ_RHHS01000024.1"/>
</dbReference>
<dbReference type="GO" id="GO:0043682">
    <property type="term" value="F:P-type divalent copper transporter activity"/>
    <property type="evidence" value="ECO:0007669"/>
    <property type="project" value="TreeGrafter"/>
</dbReference>
<dbReference type="InterPro" id="IPR023298">
    <property type="entry name" value="ATPase_P-typ_TM_dom_sf"/>
</dbReference>
<dbReference type="PROSITE" id="PS00154">
    <property type="entry name" value="ATPASE_E1_E2"/>
    <property type="match status" value="1"/>
</dbReference>
<evidence type="ECO:0000256" key="13">
    <source>
        <dbReference type="ARBA" id="ARBA00023008"/>
    </source>
</evidence>
<dbReference type="InterPro" id="IPR023214">
    <property type="entry name" value="HAD_sf"/>
</dbReference>
<organism evidence="20 21">
    <name type="scientific">Brevibacillus gelatini</name>
    <dbReference type="NCBI Taxonomy" id="1655277"/>
    <lineage>
        <taxon>Bacteria</taxon>
        <taxon>Bacillati</taxon>
        <taxon>Bacillota</taxon>
        <taxon>Bacilli</taxon>
        <taxon>Bacillales</taxon>
        <taxon>Paenibacillaceae</taxon>
        <taxon>Brevibacillus</taxon>
    </lineage>
</organism>
<dbReference type="FunFam" id="2.70.150.10:FF:000002">
    <property type="entry name" value="Copper-transporting ATPase 1, putative"/>
    <property type="match status" value="1"/>
</dbReference>
<dbReference type="SUPFAM" id="SSF81653">
    <property type="entry name" value="Calcium ATPase, transduction domain A"/>
    <property type="match status" value="1"/>
</dbReference>
<evidence type="ECO:0000256" key="2">
    <source>
        <dbReference type="ARBA" id="ARBA00006024"/>
    </source>
</evidence>
<dbReference type="InterPro" id="IPR027256">
    <property type="entry name" value="P-typ_ATPase_IB"/>
</dbReference>
<comment type="catalytic activity">
    <reaction evidence="16">
        <text>Cu(+)(in) + ATP + H2O = Cu(+)(out) + ADP + phosphate + H(+)</text>
        <dbReference type="Rhea" id="RHEA:25792"/>
        <dbReference type="ChEBI" id="CHEBI:15377"/>
        <dbReference type="ChEBI" id="CHEBI:15378"/>
        <dbReference type="ChEBI" id="CHEBI:30616"/>
        <dbReference type="ChEBI" id="CHEBI:43474"/>
        <dbReference type="ChEBI" id="CHEBI:49552"/>
        <dbReference type="ChEBI" id="CHEBI:456216"/>
        <dbReference type="EC" id="7.2.2.8"/>
    </reaction>
</comment>
<keyword evidence="13" id="KW-0186">Copper</keyword>
<evidence type="ECO:0000256" key="6">
    <source>
        <dbReference type="ARBA" id="ARBA00022692"/>
    </source>
</evidence>
<dbReference type="AlphaFoldDB" id="A0A3M8B1U6"/>
<dbReference type="GO" id="GO:0005507">
    <property type="term" value="F:copper ion binding"/>
    <property type="evidence" value="ECO:0007669"/>
    <property type="project" value="TreeGrafter"/>
</dbReference>
<keyword evidence="12 18" id="KW-1133">Transmembrane helix</keyword>
<feature type="transmembrane region" description="Helical" evidence="18">
    <location>
        <begin position="371"/>
        <end position="394"/>
    </location>
</feature>
<dbReference type="InterPro" id="IPR008250">
    <property type="entry name" value="ATPase_P-typ_transduc_dom_A_sf"/>
</dbReference>
<evidence type="ECO:0000256" key="18">
    <source>
        <dbReference type="RuleBase" id="RU362081"/>
    </source>
</evidence>
<dbReference type="SFLD" id="SFLDF00027">
    <property type="entry name" value="p-type_atpase"/>
    <property type="match status" value="1"/>
</dbReference>
<keyword evidence="9" id="KW-0187">Copper transport</keyword>
<dbReference type="GO" id="GO:0055070">
    <property type="term" value="P:copper ion homeostasis"/>
    <property type="evidence" value="ECO:0007669"/>
    <property type="project" value="TreeGrafter"/>
</dbReference>
<dbReference type="GO" id="GO:0005524">
    <property type="term" value="F:ATP binding"/>
    <property type="evidence" value="ECO:0007669"/>
    <property type="project" value="UniProtKB-UniRule"/>
</dbReference>
<evidence type="ECO:0000256" key="1">
    <source>
        <dbReference type="ARBA" id="ARBA00004651"/>
    </source>
</evidence>
<keyword evidence="11" id="KW-1278">Translocase</keyword>
<dbReference type="OrthoDB" id="9813266at2"/>
<keyword evidence="15 18" id="KW-0472">Membrane</keyword>
<evidence type="ECO:0000256" key="15">
    <source>
        <dbReference type="ARBA" id="ARBA00023136"/>
    </source>
</evidence>
<evidence type="ECO:0000256" key="4">
    <source>
        <dbReference type="ARBA" id="ARBA00022448"/>
    </source>
</evidence>
<dbReference type="SUPFAM" id="SSF55008">
    <property type="entry name" value="HMA, heavy metal-associated domain"/>
    <property type="match status" value="1"/>
</dbReference>
<dbReference type="EMBL" id="RHHS01000024">
    <property type="protein sequence ID" value="RNB57378.1"/>
    <property type="molecule type" value="Genomic_DNA"/>
</dbReference>
<reference evidence="20 21" key="1">
    <citation type="submission" date="2018-10" db="EMBL/GenBank/DDBJ databases">
        <title>Phylogenomics of Brevibacillus.</title>
        <authorList>
            <person name="Dunlap C."/>
        </authorList>
    </citation>
    <scope>NUCLEOTIDE SEQUENCE [LARGE SCALE GENOMIC DNA]</scope>
    <source>
        <strain evidence="20 21">DSM 100115</strain>
    </source>
</reference>
<keyword evidence="6 18" id="KW-0812">Transmembrane</keyword>
<evidence type="ECO:0000256" key="11">
    <source>
        <dbReference type="ARBA" id="ARBA00022967"/>
    </source>
</evidence>
<evidence type="ECO:0000256" key="17">
    <source>
        <dbReference type="ARBA" id="ARBA00055366"/>
    </source>
</evidence>
<evidence type="ECO:0000313" key="21">
    <source>
        <dbReference type="Proteomes" id="UP000268829"/>
    </source>
</evidence>
<dbReference type="Pfam" id="PF00403">
    <property type="entry name" value="HMA"/>
    <property type="match status" value="1"/>
</dbReference>
<name>A0A3M8B1U6_9BACL</name>
<keyword evidence="4" id="KW-0813">Transport</keyword>
<dbReference type="InterPro" id="IPR017969">
    <property type="entry name" value="Heavy-metal-associated_CS"/>
</dbReference>
<protein>
    <recommendedName>
        <fullName evidence="3">P-type Cu(+) transporter</fullName>
        <ecNumber evidence="3">7.2.2.8</ecNumber>
    </recommendedName>
</protein>
<dbReference type="SFLD" id="SFLDS00003">
    <property type="entry name" value="Haloacid_Dehalogenase"/>
    <property type="match status" value="1"/>
</dbReference>
<evidence type="ECO:0000259" key="19">
    <source>
        <dbReference type="PROSITE" id="PS50846"/>
    </source>
</evidence>
<dbReference type="SUPFAM" id="SSF81665">
    <property type="entry name" value="Calcium ATPase, transmembrane domain M"/>
    <property type="match status" value="1"/>
</dbReference>
<dbReference type="SFLD" id="SFLDG00002">
    <property type="entry name" value="C1.7:_P-type_atpase_like"/>
    <property type="match status" value="1"/>
</dbReference>
<dbReference type="PRINTS" id="PR00942">
    <property type="entry name" value="CUATPASEI"/>
</dbReference>
<dbReference type="PANTHER" id="PTHR43520">
    <property type="entry name" value="ATP7, ISOFORM B"/>
    <property type="match status" value="1"/>
</dbReference>
<dbReference type="PROSITE" id="PS01047">
    <property type="entry name" value="HMA_1"/>
    <property type="match status" value="1"/>
</dbReference>
<evidence type="ECO:0000256" key="14">
    <source>
        <dbReference type="ARBA" id="ARBA00023065"/>
    </source>
</evidence>
<keyword evidence="18" id="KW-1003">Cell membrane</keyword>
<keyword evidence="8 18" id="KW-0547">Nucleotide-binding</keyword>
<comment type="similarity">
    <text evidence="2 18">Belongs to the cation transport ATPase (P-type) (TC 3.A.3) family. Type IB subfamily.</text>
</comment>
<dbReference type="NCBIfam" id="TIGR01525">
    <property type="entry name" value="ATPase-IB_hvy"/>
    <property type="match status" value="1"/>
</dbReference>
<sequence length="728" mass="78840">MTIHQTYQVTGMTCAACANRIEKRLRKVQGVQEVHVNLTTNKARVAFDPSLTNDQEIMTKIEQLGFSASLKQEETLGEKRALLWRFIFSAILTIPLLWAMAAHFSLTSFLWVPPLFQTPLFQFALTLPIQLFIGQSFYLGAWNALKNRSANMDVLVVLSTTAAFLYSHYLTFTTIGKASHGLTVYYESCAVIFTFLLLGKYLEATAKDRTKHAIGQLHELQPALAHVVRGDEVCTVPVEQLAVGDIFLVKPGERIPTDGMVLEGHASVDQSMFTGESLPVEKWSGHAVIGATLNQSGWLKVKATKVGEDTALTQVIRTVEEAQLSKAPIQRVADEITDVFVPIIIAIAAITFFAWHYVFTPQDFGGALEKAIAVLIIACPCALGLATPMSILVVSGRAAQMGILFKQGKYLEALQKIDTIVFDKTGTLTRGAHEVVGVNTRGWSEAAFWRLVAGAEMTSEHPLAATIVAHAKKQGLSIPEATSFSSLPGYGIEATVEGHAVVVGSPRLLARKNVDIGTVLDQVERHGAEGKMVLLAAIDGRLAGYVVLSDRLKRDAKKAVAQLRKLGKDVIMITGDNPYTAKSVARQAGIGQVYAGVLPAQKAELILRLQEKGRKIAMVGDGLNDAPALTAASVGIALGTGADISKDSADVVIMHGEVTGVVHAIRLSQMAMKNIRQNLFWAFFYNAIAIPATMLGFLAPWLAGIAMAFSSLSVVLNSLRLRKGRMKQ</sequence>
<dbReference type="Proteomes" id="UP000268829">
    <property type="component" value="Unassembled WGS sequence"/>
</dbReference>